<dbReference type="RefSeq" id="WP_015393677.1">
    <property type="nucleotide sequence ID" value="NC_020291.1"/>
</dbReference>
<sequence>MNYIIYDLEFNQKNNTSISENDIETKSNNANMPFEIIQIGALKLNESLTTISTFNSLIKPTLYESIHPYIVSLTKITDEKVALCKSFIDVYDDFLNFIGNEEFIFCVWGVNDIKELIRNVKFHNLSCSKFSKYIDIQKYASIHLNAPKKSKIGLKSSIELLDIPIYGDFHDAFNDAYYTTEVFKSIYDTGLSPSTYSTSPSKRRISKPKEKINTEALLNQFKKIYNRDLTEDEISIIKLAYKMGKTKQFIIET</sequence>
<gene>
    <name evidence="5" type="ORF">Cspa_c36000</name>
</gene>
<dbReference type="Gene3D" id="3.30.420.10">
    <property type="entry name" value="Ribonuclease H-like superfamily/Ribonuclease H"/>
    <property type="match status" value="1"/>
</dbReference>
<dbReference type="CDD" id="cd06133">
    <property type="entry name" value="ERI-1_3'hExo_like"/>
    <property type="match status" value="1"/>
</dbReference>
<dbReference type="GO" id="GO:0000175">
    <property type="term" value="F:3'-5'-RNA exonuclease activity"/>
    <property type="evidence" value="ECO:0007669"/>
    <property type="project" value="InterPro"/>
</dbReference>
<dbReference type="InterPro" id="IPR012337">
    <property type="entry name" value="RNaseH-like_sf"/>
</dbReference>
<accession>M1MRI5</accession>
<dbReference type="InterPro" id="IPR047201">
    <property type="entry name" value="ERI-1_3'hExo-like"/>
</dbReference>
<dbReference type="SUPFAM" id="SSF53098">
    <property type="entry name" value="Ribonuclease H-like"/>
    <property type="match status" value="1"/>
</dbReference>
<proteinExistence type="predicted"/>
<evidence type="ECO:0000259" key="4">
    <source>
        <dbReference type="SMART" id="SM00479"/>
    </source>
</evidence>
<name>M1MRI5_9CLOT</name>
<dbReference type="EMBL" id="CP004121">
    <property type="protein sequence ID" value="AGF57361.1"/>
    <property type="molecule type" value="Genomic_DNA"/>
</dbReference>
<dbReference type="PANTHER" id="PTHR23044">
    <property type="entry name" value="3'-5' EXONUCLEASE ERI1-RELATED"/>
    <property type="match status" value="1"/>
</dbReference>
<organism evidence="5 6">
    <name type="scientific">Clostridium saccharoperbutylacetonicum N1-4(HMT)</name>
    <dbReference type="NCBI Taxonomy" id="931276"/>
    <lineage>
        <taxon>Bacteria</taxon>
        <taxon>Bacillati</taxon>
        <taxon>Bacillota</taxon>
        <taxon>Clostridia</taxon>
        <taxon>Eubacteriales</taxon>
        <taxon>Clostridiaceae</taxon>
        <taxon>Clostridium</taxon>
    </lineage>
</organism>
<evidence type="ECO:0000256" key="3">
    <source>
        <dbReference type="ARBA" id="ARBA00022839"/>
    </source>
</evidence>
<dbReference type="InterPro" id="IPR013520">
    <property type="entry name" value="Ribonucl_H"/>
</dbReference>
<dbReference type="STRING" id="36745.CLSAP_33720"/>
<keyword evidence="2" id="KW-0378">Hydrolase</keyword>
<evidence type="ECO:0000313" key="6">
    <source>
        <dbReference type="Proteomes" id="UP000011728"/>
    </source>
</evidence>
<keyword evidence="6" id="KW-1185">Reference proteome</keyword>
<dbReference type="SMART" id="SM00479">
    <property type="entry name" value="EXOIII"/>
    <property type="match status" value="1"/>
</dbReference>
<dbReference type="HOGENOM" id="CLU_037266_3_1_9"/>
<evidence type="ECO:0000256" key="2">
    <source>
        <dbReference type="ARBA" id="ARBA00022801"/>
    </source>
</evidence>
<keyword evidence="3" id="KW-0269">Exonuclease</keyword>
<dbReference type="InterPro" id="IPR036397">
    <property type="entry name" value="RNaseH_sf"/>
</dbReference>
<protein>
    <submittedName>
        <fullName evidence="5">DNA polymerase III, epsilon subunit</fullName>
    </submittedName>
</protein>
<dbReference type="OrthoDB" id="159416at2"/>
<reference evidence="5 6" key="1">
    <citation type="submission" date="2013-02" db="EMBL/GenBank/DDBJ databases">
        <title>Genome sequence of Clostridium saccharoperbutylacetonicum N1-4(HMT).</title>
        <authorList>
            <person name="Poehlein A."/>
            <person name="Daniel R."/>
        </authorList>
    </citation>
    <scope>NUCLEOTIDE SEQUENCE [LARGE SCALE GENOMIC DNA]</scope>
    <source>
        <strain evidence="6">N1-4(HMT)</strain>
    </source>
</reference>
<dbReference type="KEGG" id="csr:Cspa_c36000"/>
<evidence type="ECO:0000313" key="5">
    <source>
        <dbReference type="EMBL" id="AGF57361.1"/>
    </source>
</evidence>
<dbReference type="AlphaFoldDB" id="M1MRI5"/>
<dbReference type="PANTHER" id="PTHR23044:SF61">
    <property type="entry name" value="3'-5' EXORIBONUCLEASE 1-RELATED"/>
    <property type="match status" value="1"/>
</dbReference>
<dbReference type="eggNOG" id="COG5018">
    <property type="taxonomic scope" value="Bacteria"/>
</dbReference>
<dbReference type="PATRIC" id="fig|931276.5.peg.3626"/>
<feature type="domain" description="Exonuclease" evidence="4">
    <location>
        <begin position="2"/>
        <end position="192"/>
    </location>
</feature>
<dbReference type="Proteomes" id="UP000011728">
    <property type="component" value="Chromosome"/>
</dbReference>
<dbReference type="Pfam" id="PF00929">
    <property type="entry name" value="RNase_T"/>
    <property type="match status" value="1"/>
</dbReference>
<dbReference type="GO" id="GO:0003676">
    <property type="term" value="F:nucleic acid binding"/>
    <property type="evidence" value="ECO:0007669"/>
    <property type="project" value="InterPro"/>
</dbReference>
<keyword evidence="1" id="KW-0540">Nuclease</keyword>
<evidence type="ECO:0000256" key="1">
    <source>
        <dbReference type="ARBA" id="ARBA00022722"/>
    </source>
</evidence>
<dbReference type="InterPro" id="IPR051274">
    <property type="entry name" value="3-5_Exoribonuclease"/>
</dbReference>